<evidence type="ECO:0000313" key="1">
    <source>
        <dbReference type="EMBL" id="KAK3272220.1"/>
    </source>
</evidence>
<protein>
    <submittedName>
        <fullName evidence="1">Uncharacterized protein</fullName>
    </submittedName>
</protein>
<sequence length="92" mass="10681">MPPTPPPDEVDADIPDWVWAELEKIKEEYKDVICSELPESGVQDREYTSYLRLRPDYDGAPLRRRGYKLSAEELRQLDELLTKGYIRPSSSP</sequence>
<accession>A0AAE0G6J0</accession>
<dbReference type="EMBL" id="LGRX02009087">
    <property type="protein sequence ID" value="KAK3272220.1"/>
    <property type="molecule type" value="Genomic_DNA"/>
</dbReference>
<evidence type="ECO:0000313" key="2">
    <source>
        <dbReference type="Proteomes" id="UP001190700"/>
    </source>
</evidence>
<proteinExistence type="predicted"/>
<name>A0AAE0G6J0_9CHLO</name>
<dbReference type="AlphaFoldDB" id="A0AAE0G6J0"/>
<reference evidence="1 2" key="1">
    <citation type="journal article" date="2015" name="Genome Biol. Evol.">
        <title>Comparative Genomics of a Bacterivorous Green Alga Reveals Evolutionary Causalities and Consequences of Phago-Mixotrophic Mode of Nutrition.</title>
        <authorList>
            <person name="Burns J.A."/>
            <person name="Paasch A."/>
            <person name="Narechania A."/>
            <person name="Kim E."/>
        </authorList>
    </citation>
    <scope>NUCLEOTIDE SEQUENCE [LARGE SCALE GENOMIC DNA]</scope>
    <source>
        <strain evidence="1 2">PLY_AMNH</strain>
    </source>
</reference>
<keyword evidence="2" id="KW-1185">Reference proteome</keyword>
<organism evidence="1 2">
    <name type="scientific">Cymbomonas tetramitiformis</name>
    <dbReference type="NCBI Taxonomy" id="36881"/>
    <lineage>
        <taxon>Eukaryota</taxon>
        <taxon>Viridiplantae</taxon>
        <taxon>Chlorophyta</taxon>
        <taxon>Pyramimonadophyceae</taxon>
        <taxon>Pyramimonadales</taxon>
        <taxon>Pyramimonadaceae</taxon>
        <taxon>Cymbomonas</taxon>
    </lineage>
</organism>
<dbReference type="Proteomes" id="UP001190700">
    <property type="component" value="Unassembled WGS sequence"/>
</dbReference>
<comment type="caution">
    <text evidence="1">The sequence shown here is derived from an EMBL/GenBank/DDBJ whole genome shotgun (WGS) entry which is preliminary data.</text>
</comment>
<gene>
    <name evidence="1" type="ORF">CYMTET_19464</name>
</gene>